<sequence>MMTSQLTRSFSVESSELSSISERQRQSLLKDSEKMSDPEPCRIKQEEAEEQIDVMVKVESEVLSEDEEKHHVSEEKAPIKTEQSFLMNSTAVNDFACTQCGKSFSHECDLNLHMKIHAGEKSYPCVACGRSFTHVSSLRIHTKRIHRFNASPTVADVISQLKNFSDLDFQSKHEVIKDGRPMPELKDLLQTTGQKITRSFQRDWYDRKDWLCGCATRNRLFCYPCLLFSACDNVWTDTGFCDLKNLPRSLTKHECSATHIQSQIALKTFGTSQIDLALNEQHKLNISIHNAMVKENREVLKDLINATCFLAKQQLALRSSNDSASSSNRGNYVELLHAFAEKDERLARHLQTSTLFSGSSNGIQNDLIEAMSHVIRSDIKKDIDRASFVAVQVDETTDATNKAQISVILRYVAKSEAACEVREAFLEFDDVSGDRSASAVAQYVLGVLERYKCVDKLVAQTYDGASVMPSELNDLQAKIKEKVPHAMFTHCYAHKLNVVLQDSAKSMSECRAFFKTIEGLGTFFNKCTKRTQLLDDVVKRRLPRAAPTRWSSKSRLLQTTSMYQSDLLTVFSIMIENPDIWDNDTVIMASGYERWLSKASTCFLIMAYDGIFNETDALFRVLQNKAMDIGFCCARIRDTIGAVEDQRQEFKSFYERFEQKCSSLGLTDSVQSQQLVRDERKRLFSNILDNITAQLRARFDHFSGLSFLGLVDCTRFKEMSKHFDDAKVQSLSKYAKFFDFVRLKADLIGLYSSQTVRNECKSPIQLLSFLTQKNLTQAVPEATKLLQLALTIPATPVSVERSSSALKRLQSYSHNRTSQGQLTSLAIFYIETERLQKIKEDKEDFYAKVTEIFIQKERSMDFIYK</sequence>
<dbReference type="RefSeq" id="XP_073792957.1">
    <property type="nucleotide sequence ID" value="XM_073936856.1"/>
</dbReference>
<protein>
    <submittedName>
        <fullName evidence="2">Zinc finger MYM-type protein 1 isoform X1</fullName>
    </submittedName>
</protein>
<evidence type="ECO:0000313" key="1">
    <source>
        <dbReference type="Proteomes" id="UP000000437"/>
    </source>
</evidence>
<dbReference type="Proteomes" id="UP000000437">
    <property type="component" value="Chromosome 22"/>
</dbReference>
<name>A0AC58IFE3_DANRE</name>
<reference evidence="2" key="1">
    <citation type="submission" date="2025-08" db="UniProtKB">
        <authorList>
            <consortium name="RefSeq"/>
        </authorList>
    </citation>
    <scope>IDENTIFICATION</scope>
    <source>
        <strain evidence="2">Tuebingen</strain>
        <tissue evidence="2">Fibroblasts and whole tissue</tissue>
    </source>
</reference>
<accession>A0AC58IFE3</accession>
<proteinExistence type="predicted"/>
<organism evidence="1 2">
    <name type="scientific">Danio rerio</name>
    <name type="common">Zebrafish</name>
    <name type="synonym">Brachydanio rerio</name>
    <dbReference type="NCBI Taxonomy" id="7955"/>
    <lineage>
        <taxon>Eukaryota</taxon>
        <taxon>Metazoa</taxon>
        <taxon>Chordata</taxon>
        <taxon>Craniata</taxon>
        <taxon>Vertebrata</taxon>
        <taxon>Euteleostomi</taxon>
        <taxon>Actinopterygii</taxon>
        <taxon>Neopterygii</taxon>
        <taxon>Teleostei</taxon>
        <taxon>Ostariophysi</taxon>
        <taxon>Cypriniformes</taxon>
        <taxon>Danionidae</taxon>
        <taxon>Danioninae</taxon>
        <taxon>Danio</taxon>
    </lineage>
</organism>
<evidence type="ECO:0000313" key="2">
    <source>
        <dbReference type="RefSeq" id="XP_073792957.1"/>
    </source>
</evidence>
<gene>
    <name evidence="2" type="primary">LOC101883134</name>
</gene>
<keyword evidence="1" id="KW-1185">Reference proteome</keyword>